<evidence type="ECO:0000256" key="1">
    <source>
        <dbReference type="ARBA" id="ARBA00001936"/>
    </source>
</evidence>
<dbReference type="GO" id="GO:0005737">
    <property type="term" value="C:cytoplasm"/>
    <property type="evidence" value="ECO:0007669"/>
    <property type="project" value="InterPro"/>
</dbReference>
<dbReference type="SMART" id="SM01131">
    <property type="entry name" value="DHHA2"/>
    <property type="match status" value="1"/>
</dbReference>
<feature type="region of interest" description="Disordered" evidence="6">
    <location>
        <begin position="396"/>
        <end position="416"/>
    </location>
</feature>
<evidence type="ECO:0000313" key="9">
    <source>
        <dbReference type="Proteomes" id="UP001335648"/>
    </source>
</evidence>
<organism evidence="8 9">
    <name type="scientific">Champsocephalus esox</name>
    <name type="common">pike icefish</name>
    <dbReference type="NCBI Taxonomy" id="159716"/>
    <lineage>
        <taxon>Eukaryota</taxon>
        <taxon>Metazoa</taxon>
        <taxon>Chordata</taxon>
        <taxon>Craniata</taxon>
        <taxon>Vertebrata</taxon>
        <taxon>Euteleostomi</taxon>
        <taxon>Actinopterygii</taxon>
        <taxon>Neopterygii</taxon>
        <taxon>Teleostei</taxon>
        <taxon>Neoteleostei</taxon>
        <taxon>Acanthomorphata</taxon>
        <taxon>Eupercaria</taxon>
        <taxon>Perciformes</taxon>
        <taxon>Notothenioidei</taxon>
        <taxon>Channichthyidae</taxon>
        <taxon>Champsocephalus</taxon>
    </lineage>
</organism>
<dbReference type="PANTHER" id="PTHR12112:SF47">
    <property type="entry name" value="EXOPOLYPHOSPHATASE PRUNE1"/>
    <property type="match status" value="1"/>
</dbReference>
<dbReference type="FunFam" id="3.90.1640.10:FF:000004">
    <property type="entry name" value="Prune exopolyphosphatase 1"/>
    <property type="match status" value="1"/>
</dbReference>
<keyword evidence="3" id="KW-0479">Metal-binding</keyword>
<dbReference type="InterPro" id="IPR038222">
    <property type="entry name" value="DHHA2_dom_sf"/>
</dbReference>
<dbReference type="GO" id="GO:0004309">
    <property type="term" value="F:exopolyphosphatase activity"/>
    <property type="evidence" value="ECO:0007669"/>
    <property type="project" value="TreeGrafter"/>
</dbReference>
<evidence type="ECO:0000313" key="8">
    <source>
        <dbReference type="EMBL" id="KAK5931507.1"/>
    </source>
</evidence>
<dbReference type="GO" id="GO:0046872">
    <property type="term" value="F:metal ion binding"/>
    <property type="evidence" value="ECO:0007669"/>
    <property type="project" value="UniProtKB-KW"/>
</dbReference>
<keyword evidence="5" id="KW-0464">Manganese</keyword>
<dbReference type="Gene3D" id="3.90.1640.10">
    <property type="entry name" value="inorganic pyrophosphatase (n-terminal core)"/>
    <property type="match status" value="1"/>
</dbReference>
<keyword evidence="9" id="KW-1185">Reference proteome</keyword>
<evidence type="ECO:0000256" key="5">
    <source>
        <dbReference type="ARBA" id="ARBA00023211"/>
    </source>
</evidence>
<comment type="similarity">
    <text evidence="2">Belongs to the PPase class C family. Prune subfamily.</text>
</comment>
<feature type="domain" description="DHHA2" evidence="7">
    <location>
        <begin position="217"/>
        <end position="360"/>
    </location>
</feature>
<dbReference type="InterPro" id="IPR038763">
    <property type="entry name" value="DHH_sf"/>
</dbReference>
<dbReference type="InterPro" id="IPR004097">
    <property type="entry name" value="DHHA2"/>
</dbReference>
<evidence type="ECO:0000256" key="2">
    <source>
        <dbReference type="ARBA" id="ARBA00010331"/>
    </source>
</evidence>
<comment type="cofactor">
    <cofactor evidence="1">
        <name>Mn(2+)</name>
        <dbReference type="ChEBI" id="CHEBI:29035"/>
    </cofactor>
</comment>
<protein>
    <recommendedName>
        <fullName evidence="7">DHHA2 domain-containing protein</fullName>
    </recommendedName>
</protein>
<evidence type="ECO:0000256" key="6">
    <source>
        <dbReference type="SAM" id="MobiDB-lite"/>
    </source>
</evidence>
<proteinExistence type="inferred from homology"/>
<dbReference type="Pfam" id="PF02833">
    <property type="entry name" value="DHHA2"/>
    <property type="match status" value="1"/>
</dbReference>
<gene>
    <name evidence="8" type="ORF">CesoFtcFv8_000220</name>
</gene>
<evidence type="ECO:0000256" key="3">
    <source>
        <dbReference type="ARBA" id="ARBA00022723"/>
    </source>
</evidence>
<evidence type="ECO:0000256" key="4">
    <source>
        <dbReference type="ARBA" id="ARBA00022801"/>
    </source>
</evidence>
<evidence type="ECO:0000259" key="7">
    <source>
        <dbReference type="SMART" id="SM01131"/>
    </source>
</evidence>
<comment type="caution">
    <text evidence="8">The sequence shown here is derived from an EMBL/GenBank/DDBJ whole genome shotgun (WGS) entry which is preliminary data.</text>
</comment>
<dbReference type="EMBL" id="JAULUE010000070">
    <property type="protein sequence ID" value="KAK5931507.1"/>
    <property type="molecule type" value="Genomic_DNA"/>
</dbReference>
<dbReference type="Proteomes" id="UP001335648">
    <property type="component" value="Unassembled WGS sequence"/>
</dbReference>
<dbReference type="AlphaFoldDB" id="A0AAN8HXL0"/>
<accession>A0AAN8HXL0</accession>
<dbReference type="PANTHER" id="PTHR12112">
    <property type="entry name" value="BNIP - RELATED"/>
    <property type="match status" value="1"/>
</dbReference>
<dbReference type="Gene3D" id="3.10.310.20">
    <property type="entry name" value="DHHA2 domain"/>
    <property type="match status" value="1"/>
</dbReference>
<reference evidence="8 9" key="1">
    <citation type="journal article" date="2023" name="Mol. Biol. Evol.">
        <title>Genomics of Secondarily Temperate Adaptation in the Only Non-Antarctic Icefish.</title>
        <authorList>
            <person name="Rivera-Colon A.G."/>
            <person name="Rayamajhi N."/>
            <person name="Minhas B.F."/>
            <person name="Madrigal G."/>
            <person name="Bilyk K.T."/>
            <person name="Yoon V."/>
            <person name="Hune M."/>
            <person name="Gregory S."/>
            <person name="Cheng C.H.C."/>
            <person name="Catchen J.M."/>
        </authorList>
    </citation>
    <scope>NUCLEOTIDE SEQUENCE [LARGE SCALE GENOMIC DNA]</scope>
    <source>
        <strain evidence="8">JC2023a</strain>
    </source>
</reference>
<sequence length="416" mass="45998">MEAFLKSCCRAVKENQGSGFHVVLGNEACDLDSMVCALTYAYLLSQTSGEDRQVIPLLNIRQVEFPLRSDSVFLLQKLHLSSDLLLFRDQLDLQDLNRAGRLRLTLVDHNVLPSSDSDLEGAVVQVIDHHLLERRPSPTCPVTVEMVGSCATLVTERIIKEAPQILDLQVAHMLYAAVLLDCVNMSPSAGKVTPQDSAVCAELQLRFPDLPKREDLFQRLQDAKFSVSGLSTEQMLMKDMKAVTGSLNVAISVLYITLQDFLHRAELEAELSAFCLKFGFDFLVLMTISFSESQQPIRELAVFSHSHACRQQVAVYLEQARSPALMLCPIRSPHPHISAYQQGNTLASRKKLLPLVKDYLSERDRVCFHGDEEEESRFPPTPMNSLVDGCPLDGGGGAAEAQCSGAAGQLQQDGRL</sequence>
<dbReference type="SUPFAM" id="SSF64182">
    <property type="entry name" value="DHH phosphoesterases"/>
    <property type="match status" value="1"/>
</dbReference>
<dbReference type="Pfam" id="PF01368">
    <property type="entry name" value="DHH"/>
    <property type="match status" value="1"/>
</dbReference>
<dbReference type="InterPro" id="IPR001667">
    <property type="entry name" value="DDH_dom"/>
</dbReference>
<keyword evidence="4" id="KW-0378">Hydrolase</keyword>
<name>A0AAN8HXL0_9TELE</name>